<dbReference type="AlphaFoldDB" id="A0A9W8K4C2"/>
<feature type="region of interest" description="Disordered" evidence="2">
    <location>
        <begin position="1"/>
        <end position="24"/>
    </location>
</feature>
<keyword evidence="1" id="KW-0175">Coiled coil</keyword>
<feature type="compositionally biased region" description="Polar residues" evidence="2">
    <location>
        <begin position="111"/>
        <end position="145"/>
    </location>
</feature>
<dbReference type="OrthoDB" id="2552152at2759"/>
<evidence type="ECO:0000256" key="1">
    <source>
        <dbReference type="SAM" id="Coils"/>
    </source>
</evidence>
<protein>
    <recommendedName>
        <fullName evidence="5">BZIP domain-containing protein</fullName>
    </recommendedName>
</protein>
<dbReference type="GO" id="GO:0003700">
    <property type="term" value="F:DNA-binding transcription factor activity"/>
    <property type="evidence" value="ECO:0007669"/>
    <property type="project" value="InterPro"/>
</dbReference>
<dbReference type="EMBL" id="JANKHO010000230">
    <property type="protein sequence ID" value="KAJ3512877.1"/>
    <property type="molecule type" value="Genomic_DNA"/>
</dbReference>
<feature type="region of interest" description="Disordered" evidence="2">
    <location>
        <begin position="53"/>
        <end position="312"/>
    </location>
</feature>
<feature type="coiled-coil region" evidence="1">
    <location>
        <begin position="26"/>
        <end position="53"/>
    </location>
</feature>
<proteinExistence type="predicted"/>
<comment type="caution">
    <text evidence="3">The sequence shown here is derived from an EMBL/GenBank/DDBJ whole genome shotgun (WGS) entry which is preliminary data.</text>
</comment>
<feature type="compositionally biased region" description="Low complexity" evidence="2">
    <location>
        <begin position="56"/>
        <end position="66"/>
    </location>
</feature>
<evidence type="ECO:0000256" key="2">
    <source>
        <dbReference type="SAM" id="MobiDB-lite"/>
    </source>
</evidence>
<evidence type="ECO:0000313" key="4">
    <source>
        <dbReference type="Proteomes" id="UP001148786"/>
    </source>
</evidence>
<feature type="compositionally biased region" description="Polar residues" evidence="2">
    <location>
        <begin position="172"/>
        <end position="198"/>
    </location>
</feature>
<evidence type="ECO:0000313" key="3">
    <source>
        <dbReference type="EMBL" id="KAJ3512877.1"/>
    </source>
</evidence>
<feature type="compositionally biased region" description="Basic and acidic residues" evidence="2">
    <location>
        <begin position="69"/>
        <end position="78"/>
    </location>
</feature>
<feature type="compositionally biased region" description="Low complexity" evidence="2">
    <location>
        <begin position="97"/>
        <end position="110"/>
    </location>
</feature>
<keyword evidence="4" id="KW-1185">Reference proteome</keyword>
<dbReference type="Gene3D" id="1.20.5.170">
    <property type="match status" value="1"/>
</dbReference>
<name>A0A9W8K4C2_9AGAR</name>
<reference evidence="3" key="1">
    <citation type="submission" date="2022-07" db="EMBL/GenBank/DDBJ databases">
        <title>Genome Sequence of Agrocybe chaxingu.</title>
        <authorList>
            <person name="Buettner E."/>
        </authorList>
    </citation>
    <scope>NUCLEOTIDE SEQUENCE</scope>
    <source>
        <strain evidence="3">MP-N11</strain>
    </source>
</reference>
<dbReference type="Proteomes" id="UP001148786">
    <property type="component" value="Unassembled WGS sequence"/>
</dbReference>
<evidence type="ECO:0008006" key="5">
    <source>
        <dbReference type="Google" id="ProtNLM"/>
    </source>
</evidence>
<dbReference type="InterPro" id="IPR046347">
    <property type="entry name" value="bZIP_sf"/>
</dbReference>
<dbReference type="SUPFAM" id="SSF57959">
    <property type="entry name" value="Leucine zipper domain"/>
    <property type="match status" value="1"/>
</dbReference>
<organism evidence="3 4">
    <name type="scientific">Agrocybe chaxingu</name>
    <dbReference type="NCBI Taxonomy" id="84603"/>
    <lineage>
        <taxon>Eukaryota</taxon>
        <taxon>Fungi</taxon>
        <taxon>Dikarya</taxon>
        <taxon>Basidiomycota</taxon>
        <taxon>Agaricomycotina</taxon>
        <taxon>Agaricomycetes</taxon>
        <taxon>Agaricomycetidae</taxon>
        <taxon>Agaricales</taxon>
        <taxon>Agaricineae</taxon>
        <taxon>Strophariaceae</taxon>
        <taxon>Agrocybe</taxon>
    </lineage>
</organism>
<sequence length="334" mass="37044">MSSKRGRKRNDSLPPNRARDVQRAFRARRAAHLLALEQRVSELEEENGCLRQALNLPPAARPPLGRGPTGKDKPKNFELPDPQPLFFPSSRESSTEDSPPSRSDSQSPSDTITVSMSSRPMTVLEPNSWSDPLLLNTHQSQQQPSDVAGPSEPQYDIAPMSAPLPIKALQYPSYNNTFPPTSRSLSTTLYSESQSHYSHTSDRPMASSYAGPSFSLRSEIREEPPRQQYTYAPSFQSSDPTIASESPSPVVHPPSAPAHHNSQRESPLPYPHRRSHTDPQGFSIGQVFPHLPNPTQFQHSPRPPDYSRPQDNMHLMAASRPGAFGHDGRLNTLP</sequence>
<gene>
    <name evidence="3" type="ORF">NLJ89_g3258</name>
</gene>
<feature type="compositionally biased region" description="Polar residues" evidence="2">
    <location>
        <begin position="227"/>
        <end position="245"/>
    </location>
</feature>
<accession>A0A9W8K4C2</accession>